<name>A0A1Q3BR11_CEPFO</name>
<protein>
    <submittedName>
        <fullName evidence="1">Uncharacterized protein</fullName>
    </submittedName>
</protein>
<dbReference type="AlphaFoldDB" id="A0A1Q3BR11"/>
<proteinExistence type="predicted"/>
<evidence type="ECO:0000313" key="1">
    <source>
        <dbReference type="EMBL" id="GAV70339.1"/>
    </source>
</evidence>
<reference evidence="2" key="1">
    <citation type="submission" date="2016-04" db="EMBL/GenBank/DDBJ databases">
        <title>Cephalotus genome sequencing.</title>
        <authorList>
            <person name="Fukushima K."/>
            <person name="Hasebe M."/>
            <person name="Fang X."/>
        </authorList>
    </citation>
    <scope>NUCLEOTIDE SEQUENCE [LARGE SCALE GENOMIC DNA]</scope>
    <source>
        <strain evidence="2">cv. St1</strain>
    </source>
</reference>
<dbReference type="Proteomes" id="UP000187406">
    <property type="component" value="Unassembled WGS sequence"/>
</dbReference>
<comment type="caution">
    <text evidence="1">The sequence shown here is derived from an EMBL/GenBank/DDBJ whole genome shotgun (WGS) entry which is preliminary data.</text>
</comment>
<dbReference type="EMBL" id="BDDD01000796">
    <property type="protein sequence ID" value="GAV70339.1"/>
    <property type="molecule type" value="Genomic_DNA"/>
</dbReference>
<gene>
    <name evidence="1" type="ORF">CFOL_v3_13837</name>
</gene>
<sequence>MSFSDQEPMTVIFCREHTEITSPRTLLGLKGRKPYPWCKGRGLPWPKVSVRRRTGGTPSPVQKLRSSFSDIFKLVWFSDQKGPRPLQQYNNQSTLLSYNGGPQPYLQDKDIIFTRFSGIRTYPHEEVMIYPTT</sequence>
<accession>A0A1Q3BR11</accession>
<dbReference type="InParanoid" id="A0A1Q3BR11"/>
<keyword evidence="2" id="KW-1185">Reference proteome</keyword>
<organism evidence="1 2">
    <name type="scientific">Cephalotus follicularis</name>
    <name type="common">Albany pitcher plant</name>
    <dbReference type="NCBI Taxonomy" id="3775"/>
    <lineage>
        <taxon>Eukaryota</taxon>
        <taxon>Viridiplantae</taxon>
        <taxon>Streptophyta</taxon>
        <taxon>Embryophyta</taxon>
        <taxon>Tracheophyta</taxon>
        <taxon>Spermatophyta</taxon>
        <taxon>Magnoliopsida</taxon>
        <taxon>eudicotyledons</taxon>
        <taxon>Gunneridae</taxon>
        <taxon>Pentapetalae</taxon>
        <taxon>rosids</taxon>
        <taxon>fabids</taxon>
        <taxon>Oxalidales</taxon>
        <taxon>Cephalotaceae</taxon>
        <taxon>Cephalotus</taxon>
    </lineage>
</organism>
<evidence type="ECO:0000313" key="2">
    <source>
        <dbReference type="Proteomes" id="UP000187406"/>
    </source>
</evidence>